<organism evidence="1 2">
    <name type="scientific">Ophiophagus hannah</name>
    <name type="common">King cobra</name>
    <name type="synonym">Naja hannah</name>
    <dbReference type="NCBI Taxonomy" id="8665"/>
    <lineage>
        <taxon>Eukaryota</taxon>
        <taxon>Metazoa</taxon>
        <taxon>Chordata</taxon>
        <taxon>Craniata</taxon>
        <taxon>Vertebrata</taxon>
        <taxon>Euteleostomi</taxon>
        <taxon>Lepidosauria</taxon>
        <taxon>Squamata</taxon>
        <taxon>Bifurcata</taxon>
        <taxon>Unidentata</taxon>
        <taxon>Episquamata</taxon>
        <taxon>Toxicofera</taxon>
        <taxon>Serpentes</taxon>
        <taxon>Colubroidea</taxon>
        <taxon>Elapidae</taxon>
        <taxon>Elapinae</taxon>
        <taxon>Ophiophagus</taxon>
    </lineage>
</organism>
<reference evidence="1 2" key="1">
    <citation type="journal article" date="2013" name="Proc. Natl. Acad. Sci. U.S.A.">
        <title>The king cobra genome reveals dynamic gene evolution and adaptation in the snake venom system.</title>
        <authorList>
            <person name="Vonk F.J."/>
            <person name="Casewell N.R."/>
            <person name="Henkel C.V."/>
            <person name="Heimberg A.M."/>
            <person name="Jansen H.J."/>
            <person name="McCleary R.J."/>
            <person name="Kerkkamp H.M."/>
            <person name="Vos R.A."/>
            <person name="Guerreiro I."/>
            <person name="Calvete J.J."/>
            <person name="Wuster W."/>
            <person name="Woods A.E."/>
            <person name="Logan J.M."/>
            <person name="Harrison R.A."/>
            <person name="Castoe T.A."/>
            <person name="de Koning A.P."/>
            <person name="Pollock D.D."/>
            <person name="Yandell M."/>
            <person name="Calderon D."/>
            <person name="Renjifo C."/>
            <person name="Currier R.B."/>
            <person name="Salgado D."/>
            <person name="Pla D."/>
            <person name="Sanz L."/>
            <person name="Hyder A.S."/>
            <person name="Ribeiro J.M."/>
            <person name="Arntzen J.W."/>
            <person name="van den Thillart G.E."/>
            <person name="Boetzer M."/>
            <person name="Pirovano W."/>
            <person name="Dirks R.P."/>
            <person name="Spaink H.P."/>
            <person name="Duboule D."/>
            <person name="McGlinn E."/>
            <person name="Kini R.M."/>
            <person name="Richardson M.K."/>
        </authorList>
    </citation>
    <scope>NUCLEOTIDE SEQUENCE</scope>
    <source>
        <tissue evidence="1">Blood</tissue>
    </source>
</reference>
<comment type="caution">
    <text evidence="1">The sequence shown here is derived from an EMBL/GenBank/DDBJ whole genome shotgun (WGS) entry which is preliminary data.</text>
</comment>
<gene>
    <name evidence="1" type="ORF">L345_10437</name>
</gene>
<proteinExistence type="predicted"/>
<evidence type="ECO:0000313" key="1">
    <source>
        <dbReference type="EMBL" id="ETE63796.1"/>
    </source>
</evidence>
<evidence type="ECO:0000313" key="2">
    <source>
        <dbReference type="Proteomes" id="UP000018936"/>
    </source>
</evidence>
<protein>
    <submittedName>
        <fullName evidence="1">Uncharacterized protein</fullName>
    </submittedName>
</protein>
<sequence>MGYVVSKETTTSVFKIENISPLALKYSIVLDSLSPDRYQELQKFPPFLSNPRETQIVGTQNYSGLSVFSVFPMQGIIGVGKSQEFTVTFSPDHESLYYSDRIQILLFDKEIIRVIQLKGAARNHIMYVEGGEPLDVPFESLAVLTPIGEEASKA</sequence>
<name>V8NPA1_OPHHA</name>
<dbReference type="Gene3D" id="2.60.40.10">
    <property type="entry name" value="Immunoglobulins"/>
    <property type="match status" value="1"/>
</dbReference>
<keyword evidence="2" id="KW-1185">Reference proteome</keyword>
<dbReference type="InterPro" id="IPR013783">
    <property type="entry name" value="Ig-like_fold"/>
</dbReference>
<accession>V8NPA1</accession>
<dbReference type="PANTHER" id="PTHR22538:SF0">
    <property type="entry name" value="CILIA- AND FLAGELLA-ASSOCIATED PROTEIN 74"/>
    <property type="match status" value="1"/>
</dbReference>
<dbReference type="PANTHER" id="PTHR22538">
    <property type="entry name" value="CILIA- AND FLAGELLA-ASSOCIATED PROTEIN 74"/>
    <property type="match status" value="1"/>
</dbReference>
<dbReference type="AlphaFoldDB" id="V8NPA1"/>
<feature type="non-terminal residue" evidence="1">
    <location>
        <position position="1"/>
    </location>
</feature>
<dbReference type="Proteomes" id="UP000018936">
    <property type="component" value="Unassembled WGS sequence"/>
</dbReference>
<dbReference type="EMBL" id="AZIM01002563">
    <property type="protein sequence ID" value="ETE63796.1"/>
    <property type="molecule type" value="Genomic_DNA"/>
</dbReference>
<dbReference type="OrthoDB" id="545169at2759"/>
<feature type="non-terminal residue" evidence="1">
    <location>
        <position position="154"/>
    </location>
</feature>